<protein>
    <submittedName>
        <fullName evidence="2">HNH-endonuclease</fullName>
    </submittedName>
</protein>
<dbReference type="GO" id="GO:0003677">
    <property type="term" value="F:DNA binding"/>
    <property type="evidence" value="ECO:0007669"/>
    <property type="project" value="InterPro"/>
</dbReference>
<accession>A0A1Q1PWB1</accession>
<dbReference type="Proteomes" id="UP000224800">
    <property type="component" value="Segment"/>
</dbReference>
<keyword evidence="2" id="KW-0540">Nuclease</keyword>
<dbReference type="GO" id="GO:0003700">
    <property type="term" value="F:DNA-binding transcription factor activity"/>
    <property type="evidence" value="ECO:0007669"/>
    <property type="project" value="InterPro"/>
</dbReference>
<sequence length="159" mass="18526">MNWHDYFYYVDGKLHWKISTARRVKVGDECNSLSTSGYYKVSVNGFRTYVHRVVWEMFNGELKNGDYIDHINHNKLDNRIENLRVTTNQGNSRNCKLSVLSTTGYCGVAKLNHGKFKAHIKVDGKQLHLGNFDTPEQAYKVRIEAERKYNFHENHGLSK</sequence>
<dbReference type="SUPFAM" id="SSF54171">
    <property type="entry name" value="DNA-binding domain"/>
    <property type="match status" value="1"/>
</dbReference>
<name>A0A1Q1PWB1_9CAUD</name>
<dbReference type="SUPFAM" id="SSF54060">
    <property type="entry name" value="His-Me finger endonucleases"/>
    <property type="match status" value="1"/>
</dbReference>
<dbReference type="EMBL" id="KY398841">
    <property type="protein sequence ID" value="AQN32375.1"/>
    <property type="molecule type" value="Genomic_DNA"/>
</dbReference>
<reference evidence="2 3" key="1">
    <citation type="submission" date="2016-12" db="EMBL/GenBank/DDBJ databases">
        <title>Clearing Escherichia coli biofilms with honey-phage combinations.</title>
        <authorList>
            <person name="Oliveira A."/>
            <person name="Ribeiro H."/>
            <person name="Melo L.D.R."/>
            <person name="Henriques A."/>
            <person name="Sillankorva S."/>
        </authorList>
    </citation>
    <scope>NUCLEOTIDE SEQUENCE [LARGE SCALE GENOMIC DNA]</scope>
</reference>
<evidence type="ECO:0000259" key="1">
    <source>
        <dbReference type="Pfam" id="PF13392"/>
    </source>
</evidence>
<feature type="domain" description="HNH nuclease" evidence="1">
    <location>
        <begin position="49"/>
        <end position="93"/>
    </location>
</feature>
<gene>
    <name evidence="2" type="ORF">Ec3a_47</name>
</gene>
<dbReference type="GO" id="GO:0004519">
    <property type="term" value="F:endonuclease activity"/>
    <property type="evidence" value="ECO:0007669"/>
    <property type="project" value="UniProtKB-KW"/>
</dbReference>
<dbReference type="InterPro" id="IPR044925">
    <property type="entry name" value="His-Me_finger_sf"/>
</dbReference>
<keyword evidence="3" id="KW-1185">Reference proteome</keyword>
<evidence type="ECO:0000313" key="3">
    <source>
        <dbReference type="Proteomes" id="UP000224800"/>
    </source>
</evidence>
<dbReference type="InterPro" id="IPR036955">
    <property type="entry name" value="AP2/ERF_dom_sf"/>
</dbReference>
<dbReference type="Gene3D" id="3.30.730.10">
    <property type="entry name" value="AP2/ERF domain"/>
    <property type="match status" value="1"/>
</dbReference>
<dbReference type="InterPro" id="IPR003615">
    <property type="entry name" value="HNH_nuc"/>
</dbReference>
<dbReference type="Pfam" id="PF13392">
    <property type="entry name" value="HNH_3"/>
    <property type="match status" value="1"/>
</dbReference>
<keyword evidence="2" id="KW-0378">Hydrolase</keyword>
<evidence type="ECO:0000313" key="2">
    <source>
        <dbReference type="EMBL" id="AQN32375.1"/>
    </source>
</evidence>
<dbReference type="Gene3D" id="3.90.75.20">
    <property type="match status" value="1"/>
</dbReference>
<dbReference type="InterPro" id="IPR016177">
    <property type="entry name" value="DNA-bd_dom_sf"/>
</dbReference>
<organism evidence="2 3">
    <name type="scientific">Escherichia phage vB_EcoS_CEB_EC3a</name>
    <dbReference type="NCBI Taxonomy" id="1933774"/>
    <lineage>
        <taxon>Viruses</taxon>
        <taxon>Duplodnaviria</taxon>
        <taxon>Heunggongvirae</taxon>
        <taxon>Uroviricota</taxon>
        <taxon>Caudoviricetes</taxon>
        <taxon>Drexlerviridae</taxon>
        <taxon>Braunvirinae</taxon>
        <taxon>Loudonvirus</taxon>
        <taxon>Loudonvirus EC3a</taxon>
        <taxon>Guelphvirus EC3a</taxon>
    </lineage>
</organism>
<keyword evidence="2" id="KW-0255">Endonuclease</keyword>
<proteinExistence type="predicted"/>